<evidence type="ECO:0000256" key="3">
    <source>
        <dbReference type="ARBA" id="ARBA00022806"/>
    </source>
</evidence>
<organism evidence="7 8">
    <name type="scientific">Enemella dayhoffiae</name>
    <dbReference type="NCBI Taxonomy" id="2016507"/>
    <lineage>
        <taxon>Bacteria</taxon>
        <taxon>Bacillati</taxon>
        <taxon>Actinomycetota</taxon>
        <taxon>Actinomycetes</taxon>
        <taxon>Propionibacteriales</taxon>
        <taxon>Propionibacteriaceae</taxon>
        <taxon>Enemella</taxon>
    </lineage>
</organism>
<dbReference type="Gene3D" id="3.40.50.10810">
    <property type="entry name" value="Tandem AAA-ATPase domain"/>
    <property type="match status" value="1"/>
</dbReference>
<dbReference type="GO" id="GO:0004386">
    <property type="term" value="F:helicase activity"/>
    <property type="evidence" value="ECO:0007669"/>
    <property type="project" value="UniProtKB-KW"/>
</dbReference>
<dbReference type="InterPro" id="IPR001650">
    <property type="entry name" value="Helicase_C-like"/>
</dbReference>
<dbReference type="Pfam" id="PF00271">
    <property type="entry name" value="Helicase_C"/>
    <property type="match status" value="1"/>
</dbReference>
<dbReference type="CDD" id="cd18793">
    <property type="entry name" value="SF2_C_SNF"/>
    <property type="match status" value="1"/>
</dbReference>
<dbReference type="OrthoDB" id="9814088at2"/>
<evidence type="ECO:0000259" key="6">
    <source>
        <dbReference type="PROSITE" id="PS51194"/>
    </source>
</evidence>
<dbReference type="CDD" id="cd18011">
    <property type="entry name" value="DEXDc_RapA"/>
    <property type="match status" value="1"/>
</dbReference>
<evidence type="ECO:0000313" key="8">
    <source>
        <dbReference type="Proteomes" id="UP000216311"/>
    </source>
</evidence>
<keyword evidence="4" id="KW-0067">ATP-binding</keyword>
<gene>
    <name evidence="7" type="ORF">CGZ93_05720</name>
</gene>
<dbReference type="InterPro" id="IPR057342">
    <property type="entry name" value="DEXDc_RapA"/>
</dbReference>
<dbReference type="SMART" id="SM00490">
    <property type="entry name" value="HELICc"/>
    <property type="match status" value="1"/>
</dbReference>
<dbReference type="InterPro" id="IPR014001">
    <property type="entry name" value="Helicase_ATP-bd"/>
</dbReference>
<evidence type="ECO:0000256" key="1">
    <source>
        <dbReference type="ARBA" id="ARBA00022741"/>
    </source>
</evidence>
<dbReference type="AlphaFoldDB" id="A0A255H7K6"/>
<keyword evidence="2" id="KW-0378">Hydrolase</keyword>
<feature type="domain" description="Helicase C-terminal" evidence="6">
    <location>
        <begin position="432"/>
        <end position="604"/>
    </location>
</feature>
<dbReference type="GO" id="GO:0005524">
    <property type="term" value="F:ATP binding"/>
    <property type="evidence" value="ECO:0007669"/>
    <property type="project" value="UniProtKB-KW"/>
</dbReference>
<dbReference type="EMBL" id="NMVQ01000007">
    <property type="protein sequence ID" value="OYO23442.1"/>
    <property type="molecule type" value="Genomic_DNA"/>
</dbReference>
<dbReference type="InterPro" id="IPR038718">
    <property type="entry name" value="SNF2-like_sf"/>
</dbReference>
<evidence type="ECO:0000256" key="2">
    <source>
        <dbReference type="ARBA" id="ARBA00022801"/>
    </source>
</evidence>
<protein>
    <submittedName>
        <fullName evidence="7">Helicase</fullName>
    </submittedName>
</protein>
<proteinExistence type="predicted"/>
<dbReference type="SMART" id="SM00487">
    <property type="entry name" value="DEXDc"/>
    <property type="match status" value="1"/>
</dbReference>
<keyword evidence="3 7" id="KW-0347">Helicase</keyword>
<dbReference type="InterPro" id="IPR000330">
    <property type="entry name" value="SNF2_N"/>
</dbReference>
<keyword evidence="1" id="KW-0547">Nucleotide-binding</keyword>
<dbReference type="RefSeq" id="WP_094363200.1">
    <property type="nucleotide sequence ID" value="NZ_NMVQ01000007.1"/>
</dbReference>
<dbReference type="GO" id="GO:0016787">
    <property type="term" value="F:hydrolase activity"/>
    <property type="evidence" value="ECO:0007669"/>
    <property type="project" value="UniProtKB-KW"/>
</dbReference>
<evidence type="ECO:0000256" key="4">
    <source>
        <dbReference type="ARBA" id="ARBA00022840"/>
    </source>
</evidence>
<accession>A0A255H7K6</accession>
<dbReference type="SUPFAM" id="SSF52540">
    <property type="entry name" value="P-loop containing nucleoside triphosphate hydrolases"/>
    <property type="match status" value="2"/>
</dbReference>
<dbReference type="Proteomes" id="UP000216311">
    <property type="component" value="Unassembled WGS sequence"/>
</dbReference>
<comment type="caution">
    <text evidence="7">The sequence shown here is derived from an EMBL/GenBank/DDBJ whole genome shotgun (WGS) entry which is preliminary data.</text>
</comment>
<dbReference type="PANTHER" id="PTHR45766:SF6">
    <property type="entry name" value="SWI_SNF-RELATED MATRIX-ASSOCIATED ACTIN-DEPENDENT REGULATOR OF CHROMATIN SUBFAMILY A-LIKE PROTEIN 1"/>
    <property type="match status" value="1"/>
</dbReference>
<dbReference type="Gene3D" id="3.40.50.300">
    <property type="entry name" value="P-loop containing nucleotide triphosphate hydrolases"/>
    <property type="match status" value="1"/>
</dbReference>
<reference evidence="7 8" key="1">
    <citation type="submission" date="2017-07" db="EMBL/GenBank/DDBJ databases">
        <title>Draft whole genome sequences of clinical Proprionibacteriaceae strains.</title>
        <authorList>
            <person name="Bernier A.-M."/>
            <person name="Bernard K."/>
            <person name="Domingo M.-C."/>
        </authorList>
    </citation>
    <scope>NUCLEOTIDE SEQUENCE [LARGE SCALE GENOMIC DNA]</scope>
    <source>
        <strain evidence="7 8">NML 130396</strain>
    </source>
</reference>
<keyword evidence="8" id="KW-1185">Reference proteome</keyword>
<dbReference type="InterPro" id="IPR027417">
    <property type="entry name" value="P-loop_NTPase"/>
</dbReference>
<evidence type="ECO:0000259" key="5">
    <source>
        <dbReference type="PROSITE" id="PS51192"/>
    </source>
</evidence>
<dbReference type="Pfam" id="PF00176">
    <property type="entry name" value="SNF2-rel_dom"/>
    <property type="match status" value="1"/>
</dbReference>
<name>A0A255H7K6_9ACTN</name>
<dbReference type="PROSITE" id="PS51192">
    <property type="entry name" value="HELICASE_ATP_BIND_1"/>
    <property type="match status" value="1"/>
</dbReference>
<evidence type="ECO:0000313" key="7">
    <source>
        <dbReference type="EMBL" id="OYO23442.1"/>
    </source>
</evidence>
<dbReference type="InterPro" id="IPR049730">
    <property type="entry name" value="SNF2/RAD54-like_C"/>
</dbReference>
<dbReference type="PANTHER" id="PTHR45766">
    <property type="entry name" value="DNA ANNEALING HELICASE AND ENDONUCLEASE ZRANB3 FAMILY MEMBER"/>
    <property type="match status" value="1"/>
</dbReference>
<feature type="domain" description="Helicase ATP-binding" evidence="5">
    <location>
        <begin position="120"/>
        <end position="289"/>
    </location>
</feature>
<dbReference type="PROSITE" id="PS51194">
    <property type="entry name" value="HELICASE_CTER"/>
    <property type="match status" value="1"/>
</dbReference>
<sequence length="950" mass="106032">MAHPLNVAPGSVVIVRDEEWLVTSVEMTVDGQLLRVQGLSELVRGTTASFYESLDHIETLDPAEAKLVADDSPHHRRARLWLESMRRKTARPLGDTTLTVSAEALSDPLRYQQQAVAQALDPANLRPRILLADAVGLGKTLEIGMILAELVRRGRGDRILIVCPRHVLEQMQHEMWCRFALPFVRLDSTGVQRVKQKLPATRNPFTYFKRVIISMDTLKQARFERDLRNHTWDAVVIDESHNVTNTEAQNNRLARILAPTTDALILASATPHNGRKESFAELIRLLDPTAVSPQGDLDPERMEQLVIRRHRHSPAVAQEVGHKWAERQEPNNVLVPASSSENAVARELDEVWLHPASKQTPHSKGDRLFGWTLAKAFLSSPAALDETIKGRISRLPHPNEAEREEIAALQRLRTLNQESATGQSGKYAALLVLLRDIDVARSNRAVVFAERVATLHWLKDRLTRDLRLKDENVVVMHGGLGDDEQQAIVESFKQETSPIRVLVTGDVASEGVNLHRQCHELIHYDIPWSLIRIEQRNGRIDRYGQEHPPRITTLLLDPDTEEFAGDLRVLSRLIEREDEAHTALGDSAWLMGKHSVKAEEDEIRDVLAGKKQFDEAVPEVGDAFALDSIDEFLKRLAEGSTGPAAPPTERESLYAQESDFLREAVHEVFVKPEAPRGAGGIEWTEHRQQQIVEFTPPGDLVQRLEALPQSYLGDRKVKETLKLATTRDRGGLELRRALTDESSSTWPEAHFLGPLHPVLEWAADQSLASLGRGQVFVVRGTQVDCPTMLLTSTLTNRRGHVVSAFAATVEFPDLDNPAAGFATPRAGVADAAAALGFGSDVTNPGPVDPAPFQHLVPHAVRIAQNTARMTLRFAEQQIEERVAAWARRTERWQHEADALIQRSEVKSRRTRVASQAELIDAMRPSRTLVRPLLLVVPQDTPTKGADHGQQ</sequence>